<reference evidence="7 8" key="1">
    <citation type="submission" date="2020-08" db="EMBL/GenBank/DDBJ databases">
        <title>Genomic Encyclopedia of Type Strains, Phase IV (KMG-IV): sequencing the most valuable type-strain genomes for metagenomic binning, comparative biology and taxonomic classification.</title>
        <authorList>
            <person name="Goeker M."/>
        </authorList>
    </citation>
    <scope>NUCLEOTIDE SEQUENCE [LARGE SCALE GENOMIC DNA]</scope>
    <source>
        <strain evidence="7 8">DSM 24194</strain>
    </source>
</reference>
<keyword evidence="7" id="KW-0413">Isomerase</keyword>
<feature type="transmembrane region" description="Helical" evidence="5">
    <location>
        <begin position="105"/>
        <end position="125"/>
    </location>
</feature>
<dbReference type="Pfam" id="PF01790">
    <property type="entry name" value="LGT"/>
    <property type="match status" value="1"/>
</dbReference>
<evidence type="ECO:0000256" key="4">
    <source>
        <dbReference type="ARBA" id="ARBA00023284"/>
    </source>
</evidence>
<proteinExistence type="predicted"/>
<dbReference type="InterPro" id="IPR013740">
    <property type="entry name" value="Redoxin"/>
</dbReference>
<dbReference type="Gene3D" id="3.40.30.10">
    <property type="entry name" value="Glutaredoxin"/>
    <property type="match status" value="1"/>
</dbReference>
<keyword evidence="5" id="KW-0472">Membrane</keyword>
<dbReference type="InterPro" id="IPR036249">
    <property type="entry name" value="Thioredoxin-like_sf"/>
</dbReference>
<dbReference type="RefSeq" id="WP_183932754.1">
    <property type="nucleotide sequence ID" value="NZ_JACICF010000001.1"/>
</dbReference>
<dbReference type="InterPro" id="IPR050553">
    <property type="entry name" value="Thioredoxin_ResA/DsbE_sf"/>
</dbReference>
<comment type="caution">
    <text evidence="7">The sequence shown here is derived from an EMBL/GenBank/DDBJ whole genome shotgun (WGS) entry which is preliminary data.</text>
</comment>
<dbReference type="GO" id="GO:0030313">
    <property type="term" value="C:cell envelope"/>
    <property type="evidence" value="ECO:0007669"/>
    <property type="project" value="UniProtKB-SubCell"/>
</dbReference>
<feature type="transmembrane region" description="Helical" evidence="5">
    <location>
        <begin position="6"/>
        <end position="31"/>
    </location>
</feature>
<gene>
    <name evidence="7" type="ORF">FHS50_000426</name>
</gene>
<keyword evidence="5" id="KW-1133">Transmembrane helix</keyword>
<evidence type="ECO:0000259" key="6">
    <source>
        <dbReference type="PROSITE" id="PS51352"/>
    </source>
</evidence>
<dbReference type="GO" id="GO:0005886">
    <property type="term" value="C:plasma membrane"/>
    <property type="evidence" value="ECO:0007669"/>
    <property type="project" value="InterPro"/>
</dbReference>
<dbReference type="PROSITE" id="PS51352">
    <property type="entry name" value="THIOREDOXIN_2"/>
    <property type="match status" value="1"/>
</dbReference>
<dbReference type="InterPro" id="IPR013766">
    <property type="entry name" value="Thioredoxin_domain"/>
</dbReference>
<dbReference type="GO" id="GO:0017004">
    <property type="term" value="P:cytochrome complex assembly"/>
    <property type="evidence" value="ECO:0007669"/>
    <property type="project" value="UniProtKB-KW"/>
</dbReference>
<keyword evidence="8" id="KW-1185">Reference proteome</keyword>
<feature type="domain" description="Thioredoxin" evidence="6">
    <location>
        <begin position="126"/>
        <end position="262"/>
    </location>
</feature>
<evidence type="ECO:0000256" key="3">
    <source>
        <dbReference type="ARBA" id="ARBA00023157"/>
    </source>
</evidence>
<evidence type="ECO:0000313" key="7">
    <source>
        <dbReference type="EMBL" id="MBB3763403.1"/>
    </source>
</evidence>
<dbReference type="AlphaFoldDB" id="A0A839Z142"/>
<dbReference type="Proteomes" id="UP000578569">
    <property type="component" value="Unassembled WGS sequence"/>
</dbReference>
<keyword evidence="3" id="KW-1015">Disulfide bond</keyword>
<dbReference type="EMBL" id="JACICF010000001">
    <property type="protein sequence ID" value="MBB3763403.1"/>
    <property type="molecule type" value="Genomic_DNA"/>
</dbReference>
<dbReference type="InterPro" id="IPR017937">
    <property type="entry name" value="Thioredoxin_CS"/>
</dbReference>
<name>A0A839Z142_9SPHN</name>
<dbReference type="InterPro" id="IPR001640">
    <property type="entry name" value="Lgt"/>
</dbReference>
<evidence type="ECO:0000256" key="5">
    <source>
        <dbReference type="SAM" id="Phobius"/>
    </source>
</evidence>
<dbReference type="PANTHER" id="PTHR42852">
    <property type="entry name" value="THIOL:DISULFIDE INTERCHANGE PROTEIN DSBE"/>
    <property type="match status" value="1"/>
</dbReference>
<dbReference type="PROSITE" id="PS00194">
    <property type="entry name" value="THIOREDOXIN_1"/>
    <property type="match status" value="1"/>
</dbReference>
<accession>A0A839Z142</accession>
<dbReference type="GO" id="GO:0015036">
    <property type="term" value="F:disulfide oxidoreductase activity"/>
    <property type="evidence" value="ECO:0007669"/>
    <property type="project" value="UniProtKB-ARBA"/>
</dbReference>
<keyword evidence="5" id="KW-0812">Transmembrane</keyword>
<dbReference type="GO" id="GO:0016853">
    <property type="term" value="F:isomerase activity"/>
    <property type="evidence" value="ECO:0007669"/>
    <property type="project" value="UniProtKB-KW"/>
</dbReference>
<dbReference type="CDD" id="cd02966">
    <property type="entry name" value="TlpA_like_family"/>
    <property type="match status" value="1"/>
</dbReference>
<organism evidence="7 8">
    <name type="scientific">Sphingomicrobium lutaoense</name>
    <dbReference type="NCBI Taxonomy" id="515949"/>
    <lineage>
        <taxon>Bacteria</taxon>
        <taxon>Pseudomonadati</taxon>
        <taxon>Pseudomonadota</taxon>
        <taxon>Alphaproteobacteria</taxon>
        <taxon>Sphingomonadales</taxon>
        <taxon>Sphingomonadaceae</taxon>
        <taxon>Sphingomicrobium</taxon>
    </lineage>
</organism>
<feature type="transmembrane region" description="Helical" evidence="5">
    <location>
        <begin position="43"/>
        <end position="62"/>
    </location>
</feature>
<protein>
    <submittedName>
        <fullName evidence="7">Thiol-disulfide isomerase/thioredoxin</fullName>
    </submittedName>
</protein>
<dbReference type="Pfam" id="PF08534">
    <property type="entry name" value="Redoxin"/>
    <property type="match status" value="1"/>
</dbReference>
<keyword evidence="2" id="KW-0201">Cytochrome c-type biogenesis</keyword>
<evidence type="ECO:0000313" key="8">
    <source>
        <dbReference type="Proteomes" id="UP000578569"/>
    </source>
</evidence>
<evidence type="ECO:0000256" key="1">
    <source>
        <dbReference type="ARBA" id="ARBA00004196"/>
    </source>
</evidence>
<comment type="subcellular location">
    <subcellularLocation>
        <location evidence="1">Cell envelope</location>
    </subcellularLocation>
</comment>
<dbReference type="GO" id="GO:0042158">
    <property type="term" value="P:lipoprotein biosynthetic process"/>
    <property type="evidence" value="ECO:0007669"/>
    <property type="project" value="InterPro"/>
</dbReference>
<dbReference type="PANTHER" id="PTHR42852:SF6">
    <property type="entry name" value="THIOL:DISULFIDE INTERCHANGE PROTEIN DSBE"/>
    <property type="match status" value="1"/>
</dbReference>
<keyword evidence="4" id="KW-0676">Redox-active center</keyword>
<evidence type="ECO:0000256" key="2">
    <source>
        <dbReference type="ARBA" id="ARBA00022748"/>
    </source>
</evidence>
<sequence>MTGIVHIGPLALAADRLIALAAILLFLVIGSRENWFGKRADRTAWAVMLAGLLFARIGYVVVHFDAFRIDPIAIFKVWEGGFRIDWGIAAAAVVAIWKSKGAARLRFLFLIALVAAASLLTLEALRRPPPPLPTVLLTDMEGRGLAFPANMEGPAVINLWASWCGPCRAEMPLLRDMAAEREDVRFHFINMAEEPEQARQFARSVGLDDEDLLIDPAAQLAETYGGALPTTIFVAADGSVHSVHSGAISRAALSEGLAAIGEEAR</sequence>
<dbReference type="SUPFAM" id="SSF52833">
    <property type="entry name" value="Thioredoxin-like"/>
    <property type="match status" value="1"/>
</dbReference>
<dbReference type="GO" id="GO:0008961">
    <property type="term" value="F:phosphatidylglycerol-prolipoprotein diacylglyceryl transferase activity"/>
    <property type="evidence" value="ECO:0007669"/>
    <property type="project" value="InterPro"/>
</dbReference>